<feature type="compositionally biased region" description="Basic residues" evidence="1">
    <location>
        <begin position="113"/>
        <end position="122"/>
    </location>
</feature>
<dbReference type="InterPro" id="IPR039599">
    <property type="entry name" value="RBM48"/>
</dbReference>
<evidence type="ECO:0000313" key="2">
    <source>
        <dbReference type="EMBL" id="KAG2186804.1"/>
    </source>
</evidence>
<dbReference type="AlphaFoldDB" id="A0A8H7UQ21"/>
<feature type="region of interest" description="Disordered" evidence="1">
    <location>
        <begin position="113"/>
        <end position="149"/>
    </location>
</feature>
<dbReference type="InterPro" id="IPR035979">
    <property type="entry name" value="RBD_domain_sf"/>
</dbReference>
<organism evidence="2 3">
    <name type="scientific">Umbelopsis vinacea</name>
    <dbReference type="NCBI Taxonomy" id="44442"/>
    <lineage>
        <taxon>Eukaryota</taxon>
        <taxon>Fungi</taxon>
        <taxon>Fungi incertae sedis</taxon>
        <taxon>Mucoromycota</taxon>
        <taxon>Mucoromycotina</taxon>
        <taxon>Umbelopsidomycetes</taxon>
        <taxon>Umbelopsidales</taxon>
        <taxon>Umbelopsidaceae</taxon>
        <taxon>Umbelopsis</taxon>
    </lineage>
</organism>
<dbReference type="OrthoDB" id="78358at2759"/>
<sequence length="168" mass="19677">MDDENWVVYTILQESFYLIFDQVPPYHLENELVRQCSMLGKVLEHSQLQDHPNATDLYNVFLIKMDTIASARKVKRKLDDTVFYGGQIRVYYAPERESVQDTRDKLNERQMAVHHHMNRRPTSRGSSLQHPSSEATEDVKPSSLIGPQVYPSSQYAVPIEMKKRRRRI</sequence>
<protein>
    <recommendedName>
        <fullName evidence="4">RNA-binding protein 48</fullName>
    </recommendedName>
</protein>
<gene>
    <name evidence="2" type="ORF">INT44_003030</name>
</gene>
<dbReference type="PANTHER" id="PTHR20957:SF0">
    <property type="entry name" value="RNA-BINDING PROTEIN 48"/>
    <property type="match status" value="1"/>
</dbReference>
<feature type="compositionally biased region" description="Polar residues" evidence="1">
    <location>
        <begin position="123"/>
        <end position="134"/>
    </location>
</feature>
<proteinExistence type="predicted"/>
<reference evidence="2" key="1">
    <citation type="submission" date="2020-12" db="EMBL/GenBank/DDBJ databases">
        <title>Metabolic potential, ecology and presence of endohyphal bacteria is reflected in genomic diversity of Mucoromycotina.</title>
        <authorList>
            <person name="Muszewska A."/>
            <person name="Okrasinska A."/>
            <person name="Steczkiewicz K."/>
            <person name="Drgas O."/>
            <person name="Orlowska M."/>
            <person name="Perlinska-Lenart U."/>
            <person name="Aleksandrzak-Piekarczyk T."/>
            <person name="Szatraj K."/>
            <person name="Zielenkiewicz U."/>
            <person name="Pilsyk S."/>
            <person name="Malc E."/>
            <person name="Mieczkowski P."/>
            <person name="Kruszewska J.S."/>
            <person name="Biernat P."/>
            <person name="Pawlowska J."/>
        </authorList>
    </citation>
    <scope>NUCLEOTIDE SEQUENCE</scope>
    <source>
        <strain evidence="2">WA0000051536</strain>
    </source>
</reference>
<evidence type="ECO:0008006" key="4">
    <source>
        <dbReference type="Google" id="ProtNLM"/>
    </source>
</evidence>
<dbReference type="GO" id="GO:0003676">
    <property type="term" value="F:nucleic acid binding"/>
    <property type="evidence" value="ECO:0007669"/>
    <property type="project" value="InterPro"/>
</dbReference>
<dbReference type="Proteomes" id="UP000612746">
    <property type="component" value="Unassembled WGS sequence"/>
</dbReference>
<dbReference type="PANTHER" id="PTHR20957">
    <property type="entry name" value="RNA-BINDING PROTEIN 48"/>
    <property type="match status" value="1"/>
</dbReference>
<dbReference type="SUPFAM" id="SSF54928">
    <property type="entry name" value="RNA-binding domain, RBD"/>
    <property type="match status" value="1"/>
</dbReference>
<name>A0A8H7UQ21_9FUNG</name>
<dbReference type="Gene3D" id="3.30.70.330">
    <property type="match status" value="1"/>
</dbReference>
<accession>A0A8H7UQ21</accession>
<dbReference type="GO" id="GO:0005654">
    <property type="term" value="C:nucleoplasm"/>
    <property type="evidence" value="ECO:0007669"/>
    <property type="project" value="TreeGrafter"/>
</dbReference>
<dbReference type="EMBL" id="JAEPRA010000004">
    <property type="protein sequence ID" value="KAG2186804.1"/>
    <property type="molecule type" value="Genomic_DNA"/>
</dbReference>
<dbReference type="InterPro" id="IPR012677">
    <property type="entry name" value="Nucleotide-bd_a/b_plait_sf"/>
</dbReference>
<keyword evidence="3" id="KW-1185">Reference proteome</keyword>
<comment type="caution">
    <text evidence="2">The sequence shown here is derived from an EMBL/GenBank/DDBJ whole genome shotgun (WGS) entry which is preliminary data.</text>
</comment>
<evidence type="ECO:0000256" key="1">
    <source>
        <dbReference type="SAM" id="MobiDB-lite"/>
    </source>
</evidence>
<evidence type="ECO:0000313" key="3">
    <source>
        <dbReference type="Proteomes" id="UP000612746"/>
    </source>
</evidence>